<protein>
    <submittedName>
        <fullName evidence="1">Uncharacterized protein</fullName>
    </submittedName>
</protein>
<evidence type="ECO:0000313" key="1">
    <source>
        <dbReference type="EMBL" id="VVB16755.1"/>
    </source>
</evidence>
<keyword evidence="2" id="KW-1185">Reference proteome</keyword>
<dbReference type="AlphaFoldDB" id="A0A565CSQ7"/>
<gene>
    <name evidence="1" type="ORF">ANE_LOCUS27199</name>
</gene>
<accession>A0A565CSQ7</accession>
<proteinExistence type="predicted"/>
<name>A0A565CSQ7_9BRAS</name>
<reference evidence="1" key="1">
    <citation type="submission" date="2019-07" db="EMBL/GenBank/DDBJ databases">
        <authorList>
            <person name="Dittberner H."/>
        </authorList>
    </citation>
    <scope>NUCLEOTIDE SEQUENCE [LARGE SCALE GENOMIC DNA]</scope>
</reference>
<organism evidence="1 2">
    <name type="scientific">Arabis nemorensis</name>
    <dbReference type="NCBI Taxonomy" id="586526"/>
    <lineage>
        <taxon>Eukaryota</taxon>
        <taxon>Viridiplantae</taxon>
        <taxon>Streptophyta</taxon>
        <taxon>Embryophyta</taxon>
        <taxon>Tracheophyta</taxon>
        <taxon>Spermatophyta</taxon>
        <taxon>Magnoliopsida</taxon>
        <taxon>eudicotyledons</taxon>
        <taxon>Gunneridae</taxon>
        <taxon>Pentapetalae</taxon>
        <taxon>rosids</taxon>
        <taxon>malvids</taxon>
        <taxon>Brassicales</taxon>
        <taxon>Brassicaceae</taxon>
        <taxon>Arabideae</taxon>
        <taxon>Arabis</taxon>
    </lineage>
</organism>
<dbReference type="Proteomes" id="UP000489600">
    <property type="component" value="Unassembled WGS sequence"/>
</dbReference>
<dbReference type="EMBL" id="CABITT030000008">
    <property type="protein sequence ID" value="VVB16755.1"/>
    <property type="molecule type" value="Genomic_DNA"/>
</dbReference>
<evidence type="ECO:0000313" key="2">
    <source>
        <dbReference type="Proteomes" id="UP000489600"/>
    </source>
</evidence>
<comment type="caution">
    <text evidence="1">The sequence shown here is derived from an EMBL/GenBank/DDBJ whole genome shotgun (WGS) entry which is preliminary data.</text>
</comment>
<dbReference type="OrthoDB" id="10660265at2759"/>
<sequence length="240" mass="27697">MTPVLQLGHVGVENDGWGDWYDQDRDRSVLYMHGLIMGGYVFEKTVWPGGIVAVDYVHLEVRTTDVEHERHVVDRKGKSVAVKEANNVNMKQKSKKLKKSASRRKQQRIETYFEPVTRVAANLKGWMESQLDEVKNIFLKEVADHRKEIERGVSYEVEDAMKDENSKPREMKKVAREAALKDKNVETFSLRKKREVMDLVPCVDKAEYSFFKATLIVTTSYGGAHVFIEKGMHMCFPQRS</sequence>